<dbReference type="RefSeq" id="XP_007861133.1">
    <property type="nucleotide sequence ID" value="XM_007862942.1"/>
</dbReference>
<feature type="region of interest" description="Disordered" evidence="1">
    <location>
        <begin position="71"/>
        <end position="97"/>
    </location>
</feature>
<evidence type="ECO:0000313" key="3">
    <source>
        <dbReference type="Proteomes" id="UP000030669"/>
    </source>
</evidence>
<dbReference type="EMBL" id="KB469296">
    <property type="protein sequence ID" value="EPQ60812.1"/>
    <property type="molecule type" value="Genomic_DNA"/>
</dbReference>
<keyword evidence="3" id="KW-1185">Reference proteome</keyword>
<accession>S7QN20</accession>
<organism evidence="2 3">
    <name type="scientific">Gloeophyllum trabeum (strain ATCC 11539 / FP-39264 / Madison 617)</name>
    <name type="common">Brown rot fungus</name>
    <dbReference type="NCBI Taxonomy" id="670483"/>
    <lineage>
        <taxon>Eukaryota</taxon>
        <taxon>Fungi</taxon>
        <taxon>Dikarya</taxon>
        <taxon>Basidiomycota</taxon>
        <taxon>Agaricomycotina</taxon>
        <taxon>Agaricomycetes</taxon>
        <taxon>Gloeophyllales</taxon>
        <taxon>Gloeophyllaceae</taxon>
        <taxon>Gloeophyllum</taxon>
    </lineage>
</organism>
<evidence type="ECO:0000256" key="1">
    <source>
        <dbReference type="SAM" id="MobiDB-lite"/>
    </source>
</evidence>
<dbReference type="HOGENOM" id="CLU_2015521_0_0_1"/>
<dbReference type="GeneID" id="19298989"/>
<protein>
    <submittedName>
        <fullName evidence="2">Uncharacterized protein</fullName>
    </submittedName>
</protein>
<dbReference type="KEGG" id="gtr:GLOTRDRAFT_109154"/>
<feature type="compositionally biased region" description="Basic and acidic residues" evidence="1">
    <location>
        <begin position="87"/>
        <end position="97"/>
    </location>
</feature>
<gene>
    <name evidence="2" type="ORF">GLOTRDRAFT_109154</name>
</gene>
<dbReference type="Proteomes" id="UP000030669">
    <property type="component" value="Unassembled WGS sequence"/>
</dbReference>
<sequence length="123" mass="13587">MLDESSSMVPSMPRMLGGVCARRRLSPLTIEAWTYEALRYRCPPCPSGAAMVMTASMGFLSSRVPSLTATGVARLPELRPSKAKSRPSRDGPERSVDDCRMMDATWPVWCWPPGMALLHACRE</sequence>
<proteinExistence type="predicted"/>
<reference evidence="2 3" key="1">
    <citation type="journal article" date="2012" name="Science">
        <title>The Paleozoic origin of enzymatic lignin decomposition reconstructed from 31 fungal genomes.</title>
        <authorList>
            <person name="Floudas D."/>
            <person name="Binder M."/>
            <person name="Riley R."/>
            <person name="Barry K."/>
            <person name="Blanchette R.A."/>
            <person name="Henrissat B."/>
            <person name="Martinez A.T."/>
            <person name="Otillar R."/>
            <person name="Spatafora J.W."/>
            <person name="Yadav J.S."/>
            <person name="Aerts A."/>
            <person name="Benoit I."/>
            <person name="Boyd A."/>
            <person name="Carlson A."/>
            <person name="Copeland A."/>
            <person name="Coutinho P.M."/>
            <person name="de Vries R.P."/>
            <person name="Ferreira P."/>
            <person name="Findley K."/>
            <person name="Foster B."/>
            <person name="Gaskell J."/>
            <person name="Glotzer D."/>
            <person name="Gorecki P."/>
            <person name="Heitman J."/>
            <person name="Hesse C."/>
            <person name="Hori C."/>
            <person name="Igarashi K."/>
            <person name="Jurgens J.A."/>
            <person name="Kallen N."/>
            <person name="Kersten P."/>
            <person name="Kohler A."/>
            <person name="Kuees U."/>
            <person name="Kumar T.K.A."/>
            <person name="Kuo A."/>
            <person name="LaButti K."/>
            <person name="Larrondo L.F."/>
            <person name="Lindquist E."/>
            <person name="Ling A."/>
            <person name="Lombard V."/>
            <person name="Lucas S."/>
            <person name="Lundell T."/>
            <person name="Martin R."/>
            <person name="McLaughlin D.J."/>
            <person name="Morgenstern I."/>
            <person name="Morin E."/>
            <person name="Murat C."/>
            <person name="Nagy L.G."/>
            <person name="Nolan M."/>
            <person name="Ohm R.A."/>
            <person name="Patyshakuliyeva A."/>
            <person name="Rokas A."/>
            <person name="Ruiz-Duenas F.J."/>
            <person name="Sabat G."/>
            <person name="Salamov A."/>
            <person name="Samejima M."/>
            <person name="Schmutz J."/>
            <person name="Slot J.C."/>
            <person name="St John F."/>
            <person name="Stenlid J."/>
            <person name="Sun H."/>
            <person name="Sun S."/>
            <person name="Syed K."/>
            <person name="Tsang A."/>
            <person name="Wiebenga A."/>
            <person name="Young D."/>
            <person name="Pisabarro A."/>
            <person name="Eastwood D.C."/>
            <person name="Martin F."/>
            <person name="Cullen D."/>
            <person name="Grigoriev I.V."/>
            <person name="Hibbett D.S."/>
        </authorList>
    </citation>
    <scope>NUCLEOTIDE SEQUENCE [LARGE SCALE GENOMIC DNA]</scope>
    <source>
        <strain evidence="2 3">ATCC 11539</strain>
    </source>
</reference>
<name>S7QN20_GLOTA</name>
<dbReference type="AlphaFoldDB" id="S7QN20"/>
<evidence type="ECO:0000313" key="2">
    <source>
        <dbReference type="EMBL" id="EPQ60812.1"/>
    </source>
</evidence>